<dbReference type="InterPro" id="IPR000792">
    <property type="entry name" value="Tscrpt_reg_LuxR_C"/>
</dbReference>
<dbReference type="InterPro" id="IPR036388">
    <property type="entry name" value="WH-like_DNA-bd_sf"/>
</dbReference>
<evidence type="ECO:0000256" key="1">
    <source>
        <dbReference type="ARBA" id="ARBA00022741"/>
    </source>
</evidence>
<dbReference type="Proteomes" id="UP000248039">
    <property type="component" value="Unassembled WGS sequence"/>
</dbReference>
<sequence>MLITSPVVVGRSSELALLDAGLSAARRGEGRAAFVRGEAGIGKSRLASEAAFRAFSAGMAVLRGRAVATGATMPFRPIAEALLSLFRVGGPPQDPELAPYRSALSVLLPEWRGAEPAGPPPALLETGEAVLRLLLAVGRNLTQHQEQGCLLVLEDLHDADAETLAVVEYLSDNIQGLPVFLLATLRPQSGPADELVRAVARRRSATLVEPGTLTADQVRAMAEAALSTAPGRLPESVVERLVRDGEGNPFVVEELLSGMVSTEVLRREGEQWQVCGELPVDVPSTVVHSVAQRAARLSPDCRDLLHAAAVLGRRFALPVLKLVTGLDDRELLVHLRAGIDAQLISASGPVADWYEFRHALTTDALLAELLPAERTRIAARAADAIEAAYPGLPGEWCRRVAALRLTAGDNRAAALRFAEAGRAALDGGGVKSAVSLLERAYQLLDAVEASDPEWAADRTGVVEQLIYILIETGDYDRAKALAEELPLAGPGAPGAARTAALHTRLAWAAASALRWEEAAAQVGYARRLLTRFDSASHRPAVDVVTAQLLLAGADGALAGDPDAPEPPFPMLDRTAAAEELLRRAAAAAEQAGVPEVACQAWQMIALLERKHGFDRADACLERGLELATQHQLTTWQVDALVRLGANDFMRSGSSARLERAHRAALGLGALALMHSAEASLAMQAVLRGEYPKARELSDRCLDATARLRNADNHQYVLLTRAALAAHQGRRREMDQELAEFRRWDGERSLQLPLVHGNRAVCALLEEDRPQALAELDQAVGWEDRNPTVFYLNGRYGLRPLLRALAGVGDLTEHQKVAAEAAAVLPWNRQFEQLGLAVLLGREGRVAEALDAVAAAQEAARPFLMARHLGLRLVAEAALADGWGDPVGWLRGAEEFFHGAGTPAVAAACRDLLRRAGASIQQRRSGSDVVPPELRRQGLTVREYEVFLLLPDRLGNQEIAERLYISPRTVEKHVASLLAKTGHPHRSALCEYAATLAG</sequence>
<dbReference type="PANTHER" id="PTHR16305">
    <property type="entry name" value="TESTICULAR SOLUBLE ADENYLYL CYCLASE"/>
    <property type="match status" value="1"/>
</dbReference>
<dbReference type="GO" id="GO:0006355">
    <property type="term" value="P:regulation of DNA-templated transcription"/>
    <property type="evidence" value="ECO:0007669"/>
    <property type="project" value="InterPro"/>
</dbReference>
<dbReference type="GO" id="GO:0005737">
    <property type="term" value="C:cytoplasm"/>
    <property type="evidence" value="ECO:0007669"/>
    <property type="project" value="TreeGrafter"/>
</dbReference>
<feature type="domain" description="HTH luxR-type" evidence="3">
    <location>
        <begin position="931"/>
        <end position="996"/>
    </location>
</feature>
<protein>
    <submittedName>
        <fullName evidence="4">Helix-turn-helix transcriptional regulator</fullName>
    </submittedName>
</protein>
<evidence type="ECO:0000259" key="3">
    <source>
        <dbReference type="PROSITE" id="PS50043"/>
    </source>
</evidence>
<dbReference type="SUPFAM" id="SSF52540">
    <property type="entry name" value="P-loop containing nucleoside triphosphate hydrolases"/>
    <property type="match status" value="1"/>
</dbReference>
<dbReference type="GO" id="GO:0004016">
    <property type="term" value="F:adenylate cyclase activity"/>
    <property type="evidence" value="ECO:0007669"/>
    <property type="project" value="TreeGrafter"/>
</dbReference>
<reference evidence="4 5" key="1">
    <citation type="submission" date="2018-03" db="EMBL/GenBank/DDBJ databases">
        <title>Bioinformatic expansion and discovery of thiopeptide antibiotics.</title>
        <authorList>
            <person name="Schwalen C.J."/>
            <person name="Hudson G.A."/>
            <person name="Mitchell D.A."/>
        </authorList>
    </citation>
    <scope>NUCLEOTIDE SEQUENCE [LARGE SCALE GENOMIC DNA]</scope>
    <source>
        <strain evidence="4 5">ATCC 21389</strain>
    </source>
</reference>
<dbReference type="GO" id="GO:0005524">
    <property type="term" value="F:ATP binding"/>
    <property type="evidence" value="ECO:0007669"/>
    <property type="project" value="UniProtKB-KW"/>
</dbReference>
<dbReference type="InterPro" id="IPR016032">
    <property type="entry name" value="Sig_transdc_resp-reg_C-effctor"/>
</dbReference>
<keyword evidence="5" id="KW-1185">Reference proteome</keyword>
<dbReference type="InterPro" id="IPR011990">
    <property type="entry name" value="TPR-like_helical_dom_sf"/>
</dbReference>
<dbReference type="CDD" id="cd06170">
    <property type="entry name" value="LuxR_C_like"/>
    <property type="match status" value="1"/>
</dbReference>
<dbReference type="RefSeq" id="WP_110671288.1">
    <property type="nucleotide sequence ID" value="NZ_PYBW01000074.1"/>
</dbReference>
<dbReference type="Gene3D" id="1.10.10.10">
    <property type="entry name" value="Winged helix-like DNA-binding domain superfamily/Winged helix DNA-binding domain"/>
    <property type="match status" value="1"/>
</dbReference>
<dbReference type="PANTHER" id="PTHR16305:SF28">
    <property type="entry name" value="GUANYLATE CYCLASE DOMAIN-CONTAINING PROTEIN"/>
    <property type="match status" value="1"/>
</dbReference>
<dbReference type="InterPro" id="IPR027417">
    <property type="entry name" value="P-loop_NTPase"/>
</dbReference>
<dbReference type="PROSITE" id="PS50043">
    <property type="entry name" value="HTH_LUXR_2"/>
    <property type="match status" value="1"/>
</dbReference>
<gene>
    <name evidence="4" type="ORF">C7C46_20235</name>
</gene>
<comment type="caution">
    <text evidence="4">The sequence shown here is derived from an EMBL/GenBank/DDBJ whole genome shotgun (WGS) entry which is preliminary data.</text>
</comment>
<accession>A0A2V4ND36</accession>
<dbReference type="OrthoDB" id="5378762at2"/>
<evidence type="ECO:0000313" key="4">
    <source>
        <dbReference type="EMBL" id="PYC77063.1"/>
    </source>
</evidence>
<organism evidence="4 5">
    <name type="scientific">Streptomyces tateyamensis</name>
    <dbReference type="NCBI Taxonomy" id="565073"/>
    <lineage>
        <taxon>Bacteria</taxon>
        <taxon>Bacillati</taxon>
        <taxon>Actinomycetota</taxon>
        <taxon>Actinomycetes</taxon>
        <taxon>Kitasatosporales</taxon>
        <taxon>Streptomycetaceae</taxon>
        <taxon>Streptomyces</taxon>
    </lineage>
</organism>
<dbReference type="PRINTS" id="PR00038">
    <property type="entry name" value="HTHLUXR"/>
</dbReference>
<dbReference type="EMBL" id="PYBW01000074">
    <property type="protein sequence ID" value="PYC77063.1"/>
    <property type="molecule type" value="Genomic_DNA"/>
</dbReference>
<keyword evidence="2" id="KW-0067">ATP-binding</keyword>
<evidence type="ECO:0000256" key="2">
    <source>
        <dbReference type="ARBA" id="ARBA00022840"/>
    </source>
</evidence>
<dbReference type="SMART" id="SM00421">
    <property type="entry name" value="HTH_LUXR"/>
    <property type="match status" value="1"/>
</dbReference>
<dbReference type="SUPFAM" id="SSF46894">
    <property type="entry name" value="C-terminal effector domain of the bipartite response regulators"/>
    <property type="match status" value="1"/>
</dbReference>
<dbReference type="GO" id="GO:0003677">
    <property type="term" value="F:DNA binding"/>
    <property type="evidence" value="ECO:0007669"/>
    <property type="project" value="InterPro"/>
</dbReference>
<dbReference type="AlphaFoldDB" id="A0A2V4ND36"/>
<dbReference type="Pfam" id="PF13191">
    <property type="entry name" value="AAA_16"/>
    <property type="match status" value="1"/>
</dbReference>
<keyword evidence="1" id="KW-0547">Nucleotide-binding</keyword>
<dbReference type="Pfam" id="PF00196">
    <property type="entry name" value="GerE"/>
    <property type="match status" value="1"/>
</dbReference>
<dbReference type="SUPFAM" id="SSF48452">
    <property type="entry name" value="TPR-like"/>
    <property type="match status" value="1"/>
</dbReference>
<name>A0A2V4ND36_9ACTN</name>
<proteinExistence type="predicted"/>
<evidence type="ECO:0000313" key="5">
    <source>
        <dbReference type="Proteomes" id="UP000248039"/>
    </source>
</evidence>
<dbReference type="InterPro" id="IPR041664">
    <property type="entry name" value="AAA_16"/>
</dbReference>